<evidence type="ECO:0008006" key="3">
    <source>
        <dbReference type="Google" id="ProtNLM"/>
    </source>
</evidence>
<proteinExistence type="predicted"/>
<organism evidence="1 2">
    <name type="scientific">Thermogemmata fonticola</name>
    <dbReference type="NCBI Taxonomy" id="2755323"/>
    <lineage>
        <taxon>Bacteria</taxon>
        <taxon>Pseudomonadati</taxon>
        <taxon>Planctomycetota</taxon>
        <taxon>Planctomycetia</taxon>
        <taxon>Gemmatales</taxon>
        <taxon>Gemmataceae</taxon>
        <taxon>Thermogemmata</taxon>
    </lineage>
</organism>
<dbReference type="RefSeq" id="WP_194536268.1">
    <property type="nucleotide sequence ID" value="NZ_JACEFB010000001.1"/>
</dbReference>
<name>A0A7V9AA91_9BACT</name>
<gene>
    <name evidence="1" type="ORF">H0921_01620</name>
</gene>
<protein>
    <recommendedName>
        <fullName evidence="3">Tetratricopeptide repeat protein</fullName>
    </recommendedName>
</protein>
<dbReference type="EMBL" id="JACEFB010000001">
    <property type="protein sequence ID" value="MBA2224856.1"/>
    <property type="molecule type" value="Genomic_DNA"/>
</dbReference>
<dbReference type="InterPro" id="IPR011990">
    <property type="entry name" value="TPR-like_helical_dom_sf"/>
</dbReference>
<reference evidence="1 2" key="1">
    <citation type="submission" date="2020-07" db="EMBL/GenBank/DDBJ databases">
        <title>Thermogemmata thermophila gen. nov., sp. nov., a novel moderate thermophilic planctomycete from a Kamchatka hot spring.</title>
        <authorList>
            <person name="Elcheninov A.G."/>
            <person name="Podosokorskaya O.A."/>
            <person name="Kovaleva O.L."/>
            <person name="Novikov A."/>
            <person name="Bonch-Osmolovskaya E.A."/>
            <person name="Toshchakov S.V."/>
            <person name="Kublanov I.V."/>
        </authorList>
    </citation>
    <scope>NUCLEOTIDE SEQUENCE [LARGE SCALE GENOMIC DNA]</scope>
    <source>
        <strain evidence="1 2">2918</strain>
    </source>
</reference>
<dbReference type="SUPFAM" id="SSF48452">
    <property type="entry name" value="TPR-like"/>
    <property type="match status" value="1"/>
</dbReference>
<dbReference type="AlphaFoldDB" id="A0A7V9AA91"/>
<evidence type="ECO:0000313" key="2">
    <source>
        <dbReference type="Proteomes" id="UP000542342"/>
    </source>
</evidence>
<evidence type="ECO:0000313" key="1">
    <source>
        <dbReference type="EMBL" id="MBA2224856.1"/>
    </source>
</evidence>
<keyword evidence="2" id="KW-1185">Reference proteome</keyword>
<dbReference type="Proteomes" id="UP000542342">
    <property type="component" value="Unassembled WGS sequence"/>
</dbReference>
<comment type="caution">
    <text evidence="1">The sequence shown here is derived from an EMBL/GenBank/DDBJ whole genome shotgun (WGS) entry which is preliminary data.</text>
</comment>
<accession>A0A7V9AA91</accession>
<sequence>MWTLKRLRPEAIPAALEKAERYRLLNQPELAQSICEDILAIDPDHQEALITLILAITDRFQEPRPPSPRQARELLSRLQGPYERAYYAGLIAEREGLAWLRSDKPHSSQHAYACFRQAMEHYETAEALRPQQNDDAILRWNTCVRMLLAHPDLAPPPETAEATYSLED</sequence>